<dbReference type="Proteomes" id="UP000306229">
    <property type="component" value="Chromosome"/>
</dbReference>
<keyword evidence="1" id="KW-0812">Transmembrane</keyword>
<reference evidence="2 3" key="1">
    <citation type="submission" date="2019-05" db="EMBL/GenBank/DDBJ databases">
        <title>Algicella ahnfeltiae gen. nov., sp. nov., a novel marine bacterium of the family Flavobacteriaceae isolated from a red alga.</title>
        <authorList>
            <person name="Nedashkovskaya O.I."/>
            <person name="Kukhlevskiy A.D."/>
            <person name="Kim S.-G."/>
            <person name="Zhukova N.V."/>
            <person name="Mikhailov V.V."/>
        </authorList>
    </citation>
    <scope>NUCLEOTIDE SEQUENCE [LARGE SCALE GENOMIC DNA]</scope>
    <source>
        <strain evidence="2 3">10Alg115</strain>
    </source>
</reference>
<dbReference type="RefSeq" id="WP_138948496.1">
    <property type="nucleotide sequence ID" value="NZ_CP040749.1"/>
</dbReference>
<dbReference type="PROSITE" id="PS51257">
    <property type="entry name" value="PROKAR_LIPOPROTEIN"/>
    <property type="match status" value="1"/>
</dbReference>
<proteinExistence type="predicted"/>
<gene>
    <name evidence="2" type="ORF">FF125_03610</name>
</gene>
<dbReference type="AlphaFoldDB" id="A0A5B7TQN5"/>
<evidence type="ECO:0000313" key="2">
    <source>
        <dbReference type="EMBL" id="QCX37564.1"/>
    </source>
</evidence>
<keyword evidence="1" id="KW-1133">Transmembrane helix</keyword>
<dbReference type="KEGG" id="fbe:FF125_03610"/>
<dbReference type="OrthoDB" id="9822378at2"/>
<sequence>MRGGIYFFGVVFTFFLTSCSWLTSDVEIKKQTYFVEVIDSVQTNQSKKIITEVYSQLQNKEFVLSLEKNDWNGILPYNAEVDLSDLSEYYPEIHVFKAIKSDSDIREYMVKIELVYNKLLADNIPNFNVKMYLRNADNKSWKQFVNPGNFRFNTEYYKENEQAEWIKRIIVGLTFK</sequence>
<keyword evidence="1" id="KW-0472">Membrane</keyword>
<evidence type="ECO:0008006" key="4">
    <source>
        <dbReference type="Google" id="ProtNLM"/>
    </source>
</evidence>
<organism evidence="2 3">
    <name type="scientific">Aureibaculum algae</name>
    <dbReference type="NCBI Taxonomy" id="2584122"/>
    <lineage>
        <taxon>Bacteria</taxon>
        <taxon>Pseudomonadati</taxon>
        <taxon>Bacteroidota</taxon>
        <taxon>Flavobacteriia</taxon>
        <taxon>Flavobacteriales</taxon>
        <taxon>Flavobacteriaceae</taxon>
        <taxon>Aureibaculum</taxon>
    </lineage>
</organism>
<feature type="transmembrane region" description="Helical" evidence="1">
    <location>
        <begin position="6"/>
        <end position="23"/>
    </location>
</feature>
<accession>A0A5B7TQN5</accession>
<evidence type="ECO:0000256" key="1">
    <source>
        <dbReference type="SAM" id="Phobius"/>
    </source>
</evidence>
<evidence type="ECO:0000313" key="3">
    <source>
        <dbReference type="Proteomes" id="UP000306229"/>
    </source>
</evidence>
<keyword evidence="3" id="KW-1185">Reference proteome</keyword>
<name>A0A5B7TQN5_9FLAO</name>
<protein>
    <recommendedName>
        <fullName evidence="4">Lipoprotein</fullName>
    </recommendedName>
</protein>
<dbReference type="EMBL" id="CP040749">
    <property type="protein sequence ID" value="QCX37564.1"/>
    <property type="molecule type" value="Genomic_DNA"/>
</dbReference>